<dbReference type="PANTHER" id="PTHR13603">
    <property type="entry name" value="TRANSMEMBRANE PROTEIN 186"/>
    <property type="match status" value="1"/>
</dbReference>
<dbReference type="InterPro" id="IPR026571">
    <property type="entry name" value="Tmem186"/>
</dbReference>
<comment type="caution">
    <text evidence="9">The sequence shown here is derived from an EMBL/GenBank/DDBJ whole genome shotgun (WGS) entry which is preliminary data.</text>
</comment>
<evidence type="ECO:0000256" key="6">
    <source>
        <dbReference type="ARBA" id="ARBA00022989"/>
    </source>
</evidence>
<keyword evidence="10" id="KW-1185">Reference proteome</keyword>
<evidence type="ECO:0000256" key="8">
    <source>
        <dbReference type="ARBA" id="ARBA00023136"/>
    </source>
</evidence>
<keyword evidence="6" id="KW-1133">Transmembrane helix</keyword>
<reference evidence="9 10" key="1">
    <citation type="submission" date="2024-07" db="EMBL/GenBank/DDBJ databases">
        <title>Enhanced genomic and transcriptomic resources for Trichinella pseudospiralis and T. spiralis underpin the discovery of pronounced molecular differences between stages and species.</title>
        <authorList>
            <person name="Pasi K.K."/>
            <person name="La Rosa G."/>
            <person name="Gomez-Morales M.A."/>
            <person name="Tosini F."/>
            <person name="Sumanam S."/>
            <person name="Young N.D."/>
            <person name="Chang B.C."/>
            <person name="Robin G.B."/>
        </authorList>
    </citation>
    <scope>NUCLEOTIDE SEQUENCE [LARGE SCALE GENOMIC DNA]</scope>
    <source>
        <strain evidence="9">ISS534</strain>
    </source>
</reference>
<dbReference type="PANTHER" id="PTHR13603:SF1">
    <property type="entry name" value="TRANSMEMBRANE PROTEIN 186"/>
    <property type="match status" value="1"/>
</dbReference>
<accession>A0ABR3KEV2</accession>
<dbReference type="EMBL" id="JBEUSY010000412">
    <property type="protein sequence ID" value="KAL1234345.1"/>
    <property type="molecule type" value="Genomic_DNA"/>
</dbReference>
<name>A0ABR3KEV2_TRISP</name>
<comment type="subcellular location">
    <subcellularLocation>
        <location evidence="1">Mitochondrion inner membrane</location>
        <topology evidence="1">Multi-pass membrane protein</topology>
    </subcellularLocation>
</comment>
<evidence type="ECO:0000256" key="4">
    <source>
        <dbReference type="ARBA" id="ARBA00022692"/>
    </source>
</evidence>
<comment type="similarity">
    <text evidence="2">Belongs to the TMEM186 family.</text>
</comment>
<protein>
    <recommendedName>
        <fullName evidence="3">Transmembrane protein 186</fullName>
    </recommendedName>
</protein>
<keyword evidence="4 9" id="KW-0812">Transmembrane</keyword>
<keyword evidence="8" id="KW-0472">Membrane</keyword>
<gene>
    <name evidence="9" type="ORF">TSPI_09191</name>
</gene>
<evidence type="ECO:0000313" key="10">
    <source>
        <dbReference type="Proteomes" id="UP001558632"/>
    </source>
</evidence>
<keyword evidence="5" id="KW-0999">Mitochondrion inner membrane</keyword>
<sequence length="171" mass="19957">MFFGIRVLSLHVAGKELKKTFSRSATRRCSVYTQDGIHWLPLYRFKWMPIIASISRIKIAQTVLSVIFVPVAYLAYQDKQISLNQLYVLVFIYESRNVIRIGHLTFWGARRNVEIPLEDLTPLSEVNFCPGDIYAAIRRYSDSKFHLYLPLKGYEVVNKQKLINVFGDFFE</sequence>
<organism evidence="9 10">
    <name type="scientific">Trichinella spiralis</name>
    <name type="common">Trichina worm</name>
    <dbReference type="NCBI Taxonomy" id="6334"/>
    <lineage>
        <taxon>Eukaryota</taxon>
        <taxon>Metazoa</taxon>
        <taxon>Ecdysozoa</taxon>
        <taxon>Nematoda</taxon>
        <taxon>Enoplea</taxon>
        <taxon>Dorylaimia</taxon>
        <taxon>Trichinellida</taxon>
        <taxon>Trichinellidae</taxon>
        <taxon>Trichinella</taxon>
    </lineage>
</organism>
<evidence type="ECO:0000256" key="3">
    <source>
        <dbReference type="ARBA" id="ARBA00014604"/>
    </source>
</evidence>
<evidence type="ECO:0000313" key="9">
    <source>
        <dbReference type="EMBL" id="KAL1234345.1"/>
    </source>
</evidence>
<evidence type="ECO:0000256" key="1">
    <source>
        <dbReference type="ARBA" id="ARBA00004448"/>
    </source>
</evidence>
<evidence type="ECO:0000256" key="5">
    <source>
        <dbReference type="ARBA" id="ARBA00022792"/>
    </source>
</evidence>
<evidence type="ECO:0000256" key="7">
    <source>
        <dbReference type="ARBA" id="ARBA00023128"/>
    </source>
</evidence>
<evidence type="ECO:0000256" key="2">
    <source>
        <dbReference type="ARBA" id="ARBA00007020"/>
    </source>
</evidence>
<proteinExistence type="inferred from homology"/>
<dbReference type="Proteomes" id="UP001558632">
    <property type="component" value="Unassembled WGS sequence"/>
</dbReference>
<keyword evidence="7" id="KW-0496">Mitochondrion</keyword>